<dbReference type="SUPFAM" id="SSF53850">
    <property type="entry name" value="Periplasmic binding protein-like II"/>
    <property type="match status" value="1"/>
</dbReference>
<dbReference type="Proteomes" id="UP000280008">
    <property type="component" value="Unassembled WGS sequence"/>
</dbReference>
<dbReference type="InterPro" id="IPR006059">
    <property type="entry name" value="SBP"/>
</dbReference>
<dbReference type="AlphaFoldDB" id="A0A495ILX3"/>
<evidence type="ECO:0000313" key="8">
    <source>
        <dbReference type="Proteomes" id="UP000280008"/>
    </source>
</evidence>
<keyword evidence="3" id="KW-0472">Membrane</keyword>
<dbReference type="OrthoDB" id="8317736at2"/>
<dbReference type="PROSITE" id="PS51257">
    <property type="entry name" value="PROKAR_LIPOPROTEIN"/>
    <property type="match status" value="1"/>
</dbReference>
<evidence type="ECO:0000256" key="6">
    <source>
        <dbReference type="SAM" id="SignalP"/>
    </source>
</evidence>
<evidence type="ECO:0000256" key="3">
    <source>
        <dbReference type="ARBA" id="ARBA00023136"/>
    </source>
</evidence>
<dbReference type="Gene3D" id="3.40.190.10">
    <property type="entry name" value="Periplasmic binding protein-like II"/>
    <property type="match status" value="2"/>
</dbReference>
<gene>
    <name evidence="7" type="ORF">C8E83_3604</name>
</gene>
<dbReference type="RefSeq" id="WP_121371403.1">
    <property type="nucleotide sequence ID" value="NZ_RBKS01000001.1"/>
</dbReference>
<keyword evidence="8" id="KW-1185">Reference proteome</keyword>
<comment type="caution">
    <text evidence="7">The sequence shown here is derived from an EMBL/GenBank/DDBJ whole genome shotgun (WGS) entry which is preliminary data.</text>
</comment>
<keyword evidence="5" id="KW-0449">Lipoprotein</keyword>
<dbReference type="Pfam" id="PF01547">
    <property type="entry name" value="SBP_bac_1"/>
    <property type="match status" value="1"/>
</dbReference>
<dbReference type="EMBL" id="RBKS01000001">
    <property type="protein sequence ID" value="RKR76428.1"/>
    <property type="molecule type" value="Genomic_DNA"/>
</dbReference>
<evidence type="ECO:0000256" key="2">
    <source>
        <dbReference type="ARBA" id="ARBA00022729"/>
    </source>
</evidence>
<keyword evidence="4" id="KW-0564">Palmitate</keyword>
<evidence type="ECO:0000256" key="4">
    <source>
        <dbReference type="ARBA" id="ARBA00023139"/>
    </source>
</evidence>
<evidence type="ECO:0000256" key="5">
    <source>
        <dbReference type="ARBA" id="ARBA00023288"/>
    </source>
</evidence>
<keyword evidence="2 6" id="KW-0732">Signal</keyword>
<dbReference type="PANTHER" id="PTHR43649">
    <property type="entry name" value="ARABINOSE-BINDING PROTEIN-RELATED"/>
    <property type="match status" value="1"/>
</dbReference>
<feature type="signal peptide" evidence="6">
    <location>
        <begin position="1"/>
        <end position="28"/>
    </location>
</feature>
<reference evidence="7 8" key="1">
    <citation type="submission" date="2018-10" db="EMBL/GenBank/DDBJ databases">
        <title>Sequencing the genomes of 1000 actinobacteria strains.</title>
        <authorList>
            <person name="Klenk H.-P."/>
        </authorList>
    </citation>
    <scope>NUCLEOTIDE SEQUENCE [LARGE SCALE GENOMIC DNA]</scope>
    <source>
        <strain evidence="7 8">DSM 17894</strain>
    </source>
</reference>
<dbReference type="PANTHER" id="PTHR43649:SF33">
    <property type="entry name" value="POLYGALACTURONAN_RHAMNOGALACTURONAN-BINDING PROTEIN YTCQ"/>
    <property type="match status" value="1"/>
</dbReference>
<keyword evidence="1" id="KW-1003">Cell membrane</keyword>
<evidence type="ECO:0000313" key="7">
    <source>
        <dbReference type="EMBL" id="RKR76428.1"/>
    </source>
</evidence>
<protein>
    <submittedName>
        <fullName evidence="7">ABC-type glycerol-3-phosphate transport system substrate-binding protein</fullName>
    </submittedName>
</protein>
<feature type="chain" id="PRO_5039456650" evidence="6">
    <location>
        <begin position="29"/>
        <end position="456"/>
    </location>
</feature>
<accession>A0A495ILX3</accession>
<name>A0A495ILX3_9MICO</name>
<proteinExistence type="predicted"/>
<sequence>MFRSTRTKRLVRLTAVLAAASAAALGLAGCSGSGAGSAGSATSGNITWWGWTPQPNNAKTYIADFNKKYPNIHVTYKQVTIDGWNAALRPALASSNGPDVFNISPGQYMTAFAGSAIDLKPAVEKALGSDWKSKLAPTNVTGLSTSSGKLAAVSAGSTSAGSLWINADLFKKYDLQPPKTLADWKNVCSVFKSHGVGCFVQGVGQVAFDQDTLQSIADSVQPGMWTKATQGKVKWTDPVFVKTLDIWKSMFKDGIFEDGALGVQQYPDASNDFMSQKYAMVMMGTWYMQYATQDGMSAAISAAGVGTPVKFPILPISFPDVAGKGNPATLFGDSDYGLAVNAKSKQQAAATTFAVWLGTSKAGQQAIADGLNDIPSLKGVNANWDAIKLVDPTTQKSALTTLTQQATASSEPRLSTVSANLQTAIGVAATTVAAGKATPAQAVQTLQTASTSAGSN</sequence>
<dbReference type="InterPro" id="IPR050490">
    <property type="entry name" value="Bact_solute-bd_prot1"/>
</dbReference>
<evidence type="ECO:0000256" key="1">
    <source>
        <dbReference type="ARBA" id="ARBA00022475"/>
    </source>
</evidence>
<organism evidence="7 8">
    <name type="scientific">Frondihabitans australicus</name>
    <dbReference type="NCBI Taxonomy" id="386892"/>
    <lineage>
        <taxon>Bacteria</taxon>
        <taxon>Bacillati</taxon>
        <taxon>Actinomycetota</taxon>
        <taxon>Actinomycetes</taxon>
        <taxon>Micrococcales</taxon>
        <taxon>Microbacteriaceae</taxon>
        <taxon>Frondihabitans</taxon>
    </lineage>
</organism>